<evidence type="ECO:0000313" key="2">
    <source>
        <dbReference type="EMBL" id="OJD14005.1"/>
    </source>
</evidence>
<dbReference type="VEuPathDB" id="FungiDB:AJ78_05618"/>
<feature type="region of interest" description="Disordered" evidence="1">
    <location>
        <begin position="133"/>
        <end position="153"/>
    </location>
</feature>
<dbReference type="EMBL" id="LGRN01000252">
    <property type="protein sequence ID" value="OJD14005.1"/>
    <property type="molecule type" value="Genomic_DNA"/>
</dbReference>
<dbReference type="AlphaFoldDB" id="A0A1J9QFP5"/>
<proteinExistence type="predicted"/>
<feature type="region of interest" description="Disordered" evidence="1">
    <location>
        <begin position="17"/>
        <end position="98"/>
    </location>
</feature>
<dbReference type="STRING" id="1447872.A0A1J9QFP5"/>
<feature type="compositionally biased region" description="Acidic residues" evidence="1">
    <location>
        <begin position="37"/>
        <end position="59"/>
    </location>
</feature>
<organism evidence="2 3">
    <name type="scientific">Emergomyces pasteurianus Ep9510</name>
    <dbReference type="NCBI Taxonomy" id="1447872"/>
    <lineage>
        <taxon>Eukaryota</taxon>
        <taxon>Fungi</taxon>
        <taxon>Dikarya</taxon>
        <taxon>Ascomycota</taxon>
        <taxon>Pezizomycotina</taxon>
        <taxon>Eurotiomycetes</taxon>
        <taxon>Eurotiomycetidae</taxon>
        <taxon>Onygenales</taxon>
        <taxon>Ajellomycetaceae</taxon>
        <taxon>Emergomyces</taxon>
    </lineage>
</organism>
<keyword evidence="3" id="KW-1185">Reference proteome</keyword>
<comment type="caution">
    <text evidence="2">The sequence shown here is derived from an EMBL/GenBank/DDBJ whole genome shotgun (WGS) entry which is preliminary data.</text>
</comment>
<sequence length="209" mass="23072">MGLVDMFTDLISSLPFAEAQAEAPPTEEAESTAVETQADDAEKEEEPEEEEEEEEEEVEDIKPKLEEGRKRASFVFSRKRDWSSNPVGTNAPIPPNAHPQSTILTNVLSESQETAKIPISRVPTRTALRSSSTFNIAQPNAQPPSSSELSNKDPVLYHPKAPRFRSCTALPTAPFQLATTPAYLGWTIEYTVARELSAIRRDGAYSSDH</sequence>
<dbReference type="Proteomes" id="UP000182235">
    <property type="component" value="Unassembled WGS sequence"/>
</dbReference>
<feature type="compositionally biased region" description="Basic and acidic residues" evidence="1">
    <location>
        <begin position="60"/>
        <end position="70"/>
    </location>
</feature>
<evidence type="ECO:0000313" key="3">
    <source>
        <dbReference type="Proteomes" id="UP000182235"/>
    </source>
</evidence>
<accession>A0A1J9QFP5</accession>
<gene>
    <name evidence="2" type="ORF">AJ78_05618</name>
</gene>
<feature type="compositionally biased region" description="Polar residues" evidence="1">
    <location>
        <begin position="133"/>
        <end position="149"/>
    </location>
</feature>
<protein>
    <submittedName>
        <fullName evidence="2">Uncharacterized protein</fullName>
    </submittedName>
</protein>
<reference evidence="2 3" key="1">
    <citation type="submission" date="2015-07" db="EMBL/GenBank/DDBJ databases">
        <title>Emmonsia species relationships and genome sequence.</title>
        <authorList>
            <consortium name="The Broad Institute Genomics Platform"/>
            <person name="Cuomo C.A."/>
            <person name="Munoz J.F."/>
            <person name="Imamovic A."/>
            <person name="Priest M.E."/>
            <person name="Young S."/>
            <person name="Clay O.K."/>
            <person name="McEwen J.G."/>
        </authorList>
    </citation>
    <scope>NUCLEOTIDE SEQUENCE [LARGE SCALE GENOMIC DNA]</scope>
    <source>
        <strain evidence="2 3">UAMH 9510</strain>
    </source>
</reference>
<evidence type="ECO:0000256" key="1">
    <source>
        <dbReference type="SAM" id="MobiDB-lite"/>
    </source>
</evidence>
<name>A0A1J9QFP5_9EURO</name>